<organism evidence="5 6">
    <name type="scientific">Mycobacterium sherrisii</name>
    <dbReference type="NCBI Taxonomy" id="243061"/>
    <lineage>
        <taxon>Bacteria</taxon>
        <taxon>Bacillati</taxon>
        <taxon>Actinomycetota</taxon>
        <taxon>Actinomycetes</taxon>
        <taxon>Mycobacteriales</taxon>
        <taxon>Mycobacteriaceae</taxon>
        <taxon>Mycobacterium</taxon>
        <taxon>Mycobacterium simiae complex</taxon>
    </lineage>
</organism>
<dbReference type="EMBL" id="MIHC01000001">
    <property type="protein sequence ID" value="ODR10835.1"/>
    <property type="molecule type" value="Genomic_DNA"/>
</dbReference>
<dbReference type="PANTHER" id="PTHR33204:SF18">
    <property type="entry name" value="TRANSCRIPTIONAL REGULATORY PROTEIN"/>
    <property type="match status" value="1"/>
</dbReference>
<dbReference type="SUPFAM" id="SSF46785">
    <property type="entry name" value="Winged helix' DNA-binding domain"/>
    <property type="match status" value="1"/>
</dbReference>
<dbReference type="STRING" id="243061.AWC25_22445"/>
<dbReference type="InterPro" id="IPR036390">
    <property type="entry name" value="WH_DNA-bd_sf"/>
</dbReference>
<gene>
    <name evidence="5" type="ORF">BHQ21_00200</name>
</gene>
<reference evidence="6" key="1">
    <citation type="submission" date="2016-09" db="EMBL/GenBank/DDBJ databases">
        <authorList>
            <person name="Greninger A.L."/>
            <person name="Jerome K.R."/>
            <person name="Mcnair B."/>
            <person name="Wallis C."/>
            <person name="Fang F."/>
        </authorList>
    </citation>
    <scope>NUCLEOTIDE SEQUENCE [LARGE SCALE GENOMIC DNA]</scope>
    <source>
        <strain evidence="6">BC1_M4</strain>
    </source>
</reference>
<keyword evidence="2" id="KW-0238">DNA-binding</keyword>
<dbReference type="AlphaFoldDB" id="A0A1E3T950"/>
<dbReference type="PROSITE" id="PS51118">
    <property type="entry name" value="HTH_HXLR"/>
    <property type="match status" value="1"/>
</dbReference>
<evidence type="ECO:0000313" key="5">
    <source>
        <dbReference type="EMBL" id="ODR10835.1"/>
    </source>
</evidence>
<evidence type="ECO:0000256" key="2">
    <source>
        <dbReference type="ARBA" id="ARBA00023125"/>
    </source>
</evidence>
<sequence>MAQTCATGQHDDHDVYSEQCPCRMLLDLLANKWAALVIGLLDDGPVRFGKLKSQLPGISPKMLTRTLRQLESAALVSRTVFPDVPPRVEYALTDLGESAAYPLGLLRTWAEENIDRIAALNPQWAS</sequence>
<evidence type="ECO:0000256" key="1">
    <source>
        <dbReference type="ARBA" id="ARBA00023015"/>
    </source>
</evidence>
<protein>
    <submittedName>
        <fullName evidence="5">Cinnamoyl ester hydrolase</fullName>
    </submittedName>
</protein>
<dbReference type="Gene3D" id="1.10.10.10">
    <property type="entry name" value="Winged helix-like DNA-binding domain superfamily/Winged helix DNA-binding domain"/>
    <property type="match status" value="1"/>
</dbReference>
<keyword evidence="1" id="KW-0805">Transcription regulation</keyword>
<dbReference type="RefSeq" id="WP_069398304.1">
    <property type="nucleotide sequence ID" value="NZ_MIHC01000001.1"/>
</dbReference>
<dbReference type="Pfam" id="PF01638">
    <property type="entry name" value="HxlR"/>
    <property type="match status" value="1"/>
</dbReference>
<keyword evidence="3" id="KW-0804">Transcription</keyword>
<evidence type="ECO:0000313" key="6">
    <source>
        <dbReference type="Proteomes" id="UP000094224"/>
    </source>
</evidence>
<dbReference type="Proteomes" id="UP000094224">
    <property type="component" value="Unassembled WGS sequence"/>
</dbReference>
<dbReference type="InterPro" id="IPR036388">
    <property type="entry name" value="WH-like_DNA-bd_sf"/>
</dbReference>
<dbReference type="PANTHER" id="PTHR33204">
    <property type="entry name" value="TRANSCRIPTIONAL REGULATOR, MARR FAMILY"/>
    <property type="match status" value="1"/>
</dbReference>
<accession>A0A1E3T950</accession>
<evidence type="ECO:0000259" key="4">
    <source>
        <dbReference type="PROSITE" id="PS51118"/>
    </source>
</evidence>
<proteinExistence type="predicted"/>
<comment type="caution">
    <text evidence="5">The sequence shown here is derived from an EMBL/GenBank/DDBJ whole genome shotgun (WGS) entry which is preliminary data.</text>
</comment>
<dbReference type="GO" id="GO:0016787">
    <property type="term" value="F:hydrolase activity"/>
    <property type="evidence" value="ECO:0007669"/>
    <property type="project" value="UniProtKB-KW"/>
</dbReference>
<keyword evidence="6" id="KW-1185">Reference proteome</keyword>
<keyword evidence="5" id="KW-0378">Hydrolase</keyword>
<name>A0A1E3T950_9MYCO</name>
<feature type="domain" description="HTH hxlR-type" evidence="4">
    <location>
        <begin position="20"/>
        <end position="118"/>
    </location>
</feature>
<evidence type="ECO:0000256" key="3">
    <source>
        <dbReference type="ARBA" id="ARBA00023163"/>
    </source>
</evidence>
<dbReference type="GO" id="GO:0003677">
    <property type="term" value="F:DNA binding"/>
    <property type="evidence" value="ECO:0007669"/>
    <property type="project" value="UniProtKB-KW"/>
</dbReference>
<dbReference type="InterPro" id="IPR002577">
    <property type="entry name" value="HTH_HxlR"/>
</dbReference>